<dbReference type="PANTHER" id="PTHR32332">
    <property type="entry name" value="2-NITROPROPANE DIOXYGENASE"/>
    <property type="match status" value="1"/>
</dbReference>
<keyword evidence="1" id="KW-0285">Flavoprotein</keyword>
<evidence type="ECO:0000313" key="5">
    <source>
        <dbReference type="Proteomes" id="UP000224080"/>
    </source>
</evidence>
<keyword evidence="5" id="KW-1185">Reference proteome</keyword>
<dbReference type="Pfam" id="PF03060">
    <property type="entry name" value="NMO"/>
    <property type="match status" value="1"/>
</dbReference>
<dbReference type="GO" id="GO:0018580">
    <property type="term" value="F:nitronate monooxygenase activity"/>
    <property type="evidence" value="ECO:0007669"/>
    <property type="project" value="InterPro"/>
</dbReference>
<dbReference type="Proteomes" id="UP000224080">
    <property type="component" value="Unassembled WGS sequence"/>
</dbReference>
<gene>
    <name evidence="4" type="ORF">GX51_06429</name>
</gene>
<keyword evidence="3" id="KW-0560">Oxidoreductase</keyword>
<evidence type="ECO:0000256" key="2">
    <source>
        <dbReference type="ARBA" id="ARBA00022643"/>
    </source>
</evidence>
<dbReference type="OrthoDB" id="2349068at2759"/>
<evidence type="ECO:0000256" key="3">
    <source>
        <dbReference type="ARBA" id="ARBA00023002"/>
    </source>
</evidence>
<dbReference type="InterPro" id="IPR013785">
    <property type="entry name" value="Aldolase_TIM"/>
</dbReference>
<protein>
    <submittedName>
        <fullName evidence="4">Nitronate monooxygenase</fullName>
    </submittedName>
</protein>
<dbReference type="Gene3D" id="3.20.20.70">
    <property type="entry name" value="Aldolase class I"/>
    <property type="match status" value="1"/>
</dbReference>
<dbReference type="SUPFAM" id="SSF51412">
    <property type="entry name" value="Inosine monophosphate dehydrogenase (IMPDH)"/>
    <property type="match status" value="1"/>
</dbReference>
<organism evidence="4 5">
    <name type="scientific">Blastomyces parvus</name>
    <dbReference type="NCBI Taxonomy" id="2060905"/>
    <lineage>
        <taxon>Eukaryota</taxon>
        <taxon>Fungi</taxon>
        <taxon>Dikarya</taxon>
        <taxon>Ascomycota</taxon>
        <taxon>Pezizomycotina</taxon>
        <taxon>Eurotiomycetes</taxon>
        <taxon>Eurotiomycetidae</taxon>
        <taxon>Onygenales</taxon>
        <taxon>Ajellomycetaceae</taxon>
        <taxon>Blastomyces</taxon>
    </lineage>
</organism>
<dbReference type="CDD" id="cd04730">
    <property type="entry name" value="NPD_like"/>
    <property type="match status" value="1"/>
</dbReference>
<proteinExistence type="predicted"/>
<evidence type="ECO:0000256" key="1">
    <source>
        <dbReference type="ARBA" id="ARBA00022630"/>
    </source>
</evidence>
<comment type="caution">
    <text evidence="4">The sequence shown here is derived from an EMBL/GenBank/DDBJ whole genome shotgun (WGS) entry which is preliminary data.</text>
</comment>
<sequence>MPTLQELHPTIPANTPVISCAPMLFIASPNLAISVTRAGGLGFIGAGFDVSKLETLLTQAAELASTSSPPIPNYNKDDPTSPIPIGVGLLNWGANLDQALPILAKHTPAALWLFAARDPDPADNYATWAREVRRVTNNRTRIWIQVGSVADALETAEKARPDVLVVQGVDAGGHGLARGASIIPLVPEVKDALARAGHGGIPLVAAGGIADGRGVAAALCLGATGVVMGTRFLACAEAAVARGYQAEVLRVEDGGVNTARTTVYDTVRGFNAWPPRYDGRGVVNDTFRDKEAGMDDAENQRLYKEETEKGDAGWGPKGRMTTYAGTGIGLVREVKSAEEIVKGVVTEARAILDGVRGNL</sequence>
<dbReference type="EMBL" id="PDNC01000106">
    <property type="protein sequence ID" value="PGG99089.1"/>
    <property type="molecule type" value="Genomic_DNA"/>
</dbReference>
<dbReference type="PANTHER" id="PTHR32332:SF34">
    <property type="entry name" value="2-NITROPROPANE DIOXYGENASE FAMILY, PUTATIVE-RELATED"/>
    <property type="match status" value="1"/>
</dbReference>
<reference evidence="4 5" key="1">
    <citation type="submission" date="2017-10" db="EMBL/GenBank/DDBJ databases">
        <title>Comparative genomics in systemic dimorphic fungi from Ajellomycetaceae.</title>
        <authorList>
            <person name="Munoz J.F."/>
            <person name="Mcewen J.G."/>
            <person name="Clay O.K."/>
            <person name="Cuomo C.A."/>
        </authorList>
    </citation>
    <scope>NUCLEOTIDE SEQUENCE [LARGE SCALE GENOMIC DNA]</scope>
    <source>
        <strain evidence="4 5">UAMH130</strain>
    </source>
</reference>
<evidence type="ECO:0000313" key="4">
    <source>
        <dbReference type="EMBL" id="PGG99089.1"/>
    </source>
</evidence>
<keyword evidence="4" id="KW-0503">Monooxygenase</keyword>
<dbReference type="STRING" id="2060905.A0A2B7WR92"/>
<dbReference type="AlphaFoldDB" id="A0A2B7WR92"/>
<name>A0A2B7WR92_9EURO</name>
<accession>A0A2B7WR92</accession>
<dbReference type="InterPro" id="IPR004136">
    <property type="entry name" value="NMO"/>
</dbReference>
<keyword evidence="2" id="KW-0288">FMN</keyword>